<dbReference type="Pfam" id="PF07307">
    <property type="entry name" value="HEPPP_synt_1"/>
    <property type="match status" value="1"/>
</dbReference>
<keyword evidence="2" id="KW-1185">Reference proteome</keyword>
<comment type="caution">
    <text evidence="1">The sequence shown here is derived from an EMBL/GenBank/DDBJ whole genome shotgun (WGS) entry which is preliminary data.</text>
</comment>
<proteinExistence type="predicted"/>
<evidence type="ECO:0000313" key="2">
    <source>
        <dbReference type="Proteomes" id="UP001596250"/>
    </source>
</evidence>
<gene>
    <name evidence="1" type="ORF">ACFPXP_06720</name>
</gene>
<accession>A0ABW1IM82</accession>
<name>A0ABW1IM82_9BACL</name>
<protein>
    <submittedName>
        <fullName evidence="1">Heptaprenyl diphosphate synthase component 1</fullName>
    </submittedName>
</protein>
<dbReference type="RefSeq" id="WP_379893451.1">
    <property type="nucleotide sequence ID" value="NZ_CBCSCT010000004.1"/>
</dbReference>
<sequence>MKAVLDAAQKYMSHDMITKHTELPQFPHCRSELLYTFLKHELPQREDIYTLATSLIQMALDTHDLVELDNVEDMREQRAKQLKVLAGDYFSSRFYYLLSYADQIETVKQLAAAICEVNRLKVNLYMKLKNFALTAEEYLNQTVQIRSQLYLSFSNLFRSGKEKLWQDLLIGFTRCELLRDEIRRTETEGLPYAGYGYWMLLERADTEETERIKQEDKPQGLTALVSKYNVFGQMQDMLHTHWKELSFKLKQLEPTVLVKDLLKMGEKLVYTPQKI</sequence>
<organism evidence="1 2">
    <name type="scientific">Marinicrinis lubricantis</name>
    <dbReference type="NCBI Taxonomy" id="2086470"/>
    <lineage>
        <taxon>Bacteria</taxon>
        <taxon>Bacillati</taxon>
        <taxon>Bacillota</taxon>
        <taxon>Bacilli</taxon>
        <taxon>Bacillales</taxon>
        <taxon>Paenibacillaceae</taxon>
    </lineage>
</organism>
<reference evidence="2" key="1">
    <citation type="journal article" date="2019" name="Int. J. Syst. Evol. Microbiol.">
        <title>The Global Catalogue of Microorganisms (GCM) 10K type strain sequencing project: providing services to taxonomists for standard genome sequencing and annotation.</title>
        <authorList>
            <consortium name="The Broad Institute Genomics Platform"/>
            <consortium name="The Broad Institute Genome Sequencing Center for Infectious Disease"/>
            <person name="Wu L."/>
            <person name="Ma J."/>
        </authorList>
    </citation>
    <scope>NUCLEOTIDE SEQUENCE [LARGE SCALE GENOMIC DNA]</scope>
    <source>
        <strain evidence="2">CCM 8749</strain>
    </source>
</reference>
<evidence type="ECO:0000313" key="1">
    <source>
        <dbReference type="EMBL" id="MFC5986124.1"/>
    </source>
</evidence>
<dbReference type="Proteomes" id="UP001596250">
    <property type="component" value="Unassembled WGS sequence"/>
</dbReference>
<dbReference type="InterPro" id="IPR009920">
    <property type="entry name" value="HEPPP_synth_su1"/>
</dbReference>
<dbReference type="EMBL" id="JBHSQV010000035">
    <property type="protein sequence ID" value="MFC5986124.1"/>
    <property type="molecule type" value="Genomic_DNA"/>
</dbReference>
<dbReference type="Gene3D" id="1.20.120.1450">
    <property type="match status" value="1"/>
</dbReference>